<organism evidence="6 7">
    <name type="scientific">Streptomyces silvisoli</name>
    <dbReference type="NCBI Taxonomy" id="3034235"/>
    <lineage>
        <taxon>Bacteria</taxon>
        <taxon>Bacillati</taxon>
        <taxon>Actinomycetota</taxon>
        <taxon>Actinomycetes</taxon>
        <taxon>Kitasatosporales</taxon>
        <taxon>Streptomycetaceae</taxon>
        <taxon>Streptomyces</taxon>
    </lineage>
</organism>
<dbReference type="InterPro" id="IPR003439">
    <property type="entry name" value="ABC_transporter-like_ATP-bd"/>
</dbReference>
<reference evidence="6 7" key="1">
    <citation type="submission" date="2023-03" db="EMBL/GenBank/DDBJ databases">
        <title>Draft genome sequence of Streptomyces sp. RB6PN23 isolated from peat swamp forest in Thailand.</title>
        <authorList>
            <person name="Klaysubun C."/>
            <person name="Duangmal K."/>
        </authorList>
    </citation>
    <scope>NUCLEOTIDE SEQUENCE [LARGE SCALE GENOMIC DNA]</scope>
    <source>
        <strain evidence="6 7">RB6PN23</strain>
    </source>
</reference>
<evidence type="ECO:0000256" key="1">
    <source>
        <dbReference type="ARBA" id="ARBA00005417"/>
    </source>
</evidence>
<dbReference type="Pfam" id="PF00005">
    <property type="entry name" value="ABC_tran"/>
    <property type="match status" value="1"/>
</dbReference>
<dbReference type="PANTHER" id="PTHR42734">
    <property type="entry name" value="METAL TRANSPORT SYSTEM ATP-BINDING PROTEIN TM_0124-RELATED"/>
    <property type="match status" value="1"/>
</dbReference>
<protein>
    <submittedName>
        <fullName evidence="6">Metal ABC transporter ATP-binding protein</fullName>
    </submittedName>
</protein>
<dbReference type="EMBL" id="JARJBC010000003">
    <property type="protein sequence ID" value="MDF3288819.1"/>
    <property type="molecule type" value="Genomic_DNA"/>
</dbReference>
<dbReference type="InterPro" id="IPR050153">
    <property type="entry name" value="Metal_Ion_Import_ABC"/>
</dbReference>
<dbReference type="Gene3D" id="3.40.50.300">
    <property type="entry name" value="P-loop containing nucleotide triphosphate hydrolases"/>
    <property type="match status" value="1"/>
</dbReference>
<dbReference type="SUPFAM" id="SSF52540">
    <property type="entry name" value="P-loop containing nucleoside triphosphate hydrolases"/>
    <property type="match status" value="1"/>
</dbReference>
<dbReference type="RefSeq" id="WP_276092557.1">
    <property type="nucleotide sequence ID" value="NZ_JARJBC010000003.1"/>
</dbReference>
<dbReference type="InterPro" id="IPR003593">
    <property type="entry name" value="AAA+_ATPase"/>
</dbReference>
<dbReference type="GO" id="GO:0005524">
    <property type="term" value="F:ATP binding"/>
    <property type="evidence" value="ECO:0007669"/>
    <property type="project" value="UniProtKB-KW"/>
</dbReference>
<evidence type="ECO:0000313" key="6">
    <source>
        <dbReference type="EMBL" id="MDF3288819.1"/>
    </source>
</evidence>
<name>A0ABT5ZGV2_9ACTN</name>
<sequence length="283" mass="30244">MTGDEMRRGDVLALEGVSVWRGGRQILDEVGFSLAPGEFTGLIGSNGAGKTTILRVVMGLLAPAEGTVLVNGRPLARRNRSVGYVPQKVLIDPDAPLRASDLVALGLDGEKVGPRTPSRQRRQRVEEMLDAVDATAFADARVGNLSGGELQRVLIAHALISRPQLLLMDEPLANLDIRSGQEIVDLLARIAEQQRIAVLLSAHDMNPLLPVMDRVVYVAGGRVAVGTTDEVVRTEVLSKLYGHQVNVLRADGRVLVVSGSHVWLDAIPRQSGAPAADASVEGR</sequence>
<evidence type="ECO:0000313" key="7">
    <source>
        <dbReference type="Proteomes" id="UP001216579"/>
    </source>
</evidence>
<comment type="caution">
    <text evidence="6">The sequence shown here is derived from an EMBL/GenBank/DDBJ whole genome shotgun (WGS) entry which is preliminary data.</text>
</comment>
<keyword evidence="7" id="KW-1185">Reference proteome</keyword>
<accession>A0ABT5ZGV2</accession>
<feature type="domain" description="ABC transporter" evidence="5">
    <location>
        <begin position="12"/>
        <end position="245"/>
    </location>
</feature>
<keyword evidence="4 6" id="KW-0067">ATP-binding</keyword>
<dbReference type="InterPro" id="IPR027417">
    <property type="entry name" value="P-loop_NTPase"/>
</dbReference>
<evidence type="ECO:0000256" key="4">
    <source>
        <dbReference type="ARBA" id="ARBA00022840"/>
    </source>
</evidence>
<dbReference type="CDD" id="cd03235">
    <property type="entry name" value="ABC_Metallic_Cations"/>
    <property type="match status" value="1"/>
</dbReference>
<dbReference type="SMART" id="SM00382">
    <property type="entry name" value="AAA"/>
    <property type="match status" value="1"/>
</dbReference>
<comment type="similarity">
    <text evidence="1">Belongs to the ABC transporter superfamily.</text>
</comment>
<keyword evidence="2" id="KW-0813">Transport</keyword>
<gene>
    <name evidence="6" type="ORF">P3G67_06145</name>
</gene>
<dbReference type="PANTHER" id="PTHR42734:SF17">
    <property type="entry name" value="METAL TRANSPORT SYSTEM ATP-BINDING PROTEIN TM_0124-RELATED"/>
    <property type="match status" value="1"/>
</dbReference>
<evidence type="ECO:0000259" key="5">
    <source>
        <dbReference type="PROSITE" id="PS50893"/>
    </source>
</evidence>
<keyword evidence="3" id="KW-0547">Nucleotide-binding</keyword>
<evidence type="ECO:0000256" key="2">
    <source>
        <dbReference type="ARBA" id="ARBA00022448"/>
    </source>
</evidence>
<evidence type="ECO:0000256" key="3">
    <source>
        <dbReference type="ARBA" id="ARBA00022741"/>
    </source>
</evidence>
<proteinExistence type="inferred from homology"/>
<dbReference type="Proteomes" id="UP001216579">
    <property type="component" value="Unassembled WGS sequence"/>
</dbReference>
<dbReference type="PROSITE" id="PS50893">
    <property type="entry name" value="ABC_TRANSPORTER_2"/>
    <property type="match status" value="1"/>
</dbReference>